<dbReference type="InterPro" id="IPR027417">
    <property type="entry name" value="P-loop_NTPase"/>
</dbReference>
<dbReference type="STRING" id="1048983.EL17_06685"/>
<feature type="domain" description="ABC transporter" evidence="3">
    <location>
        <begin position="2"/>
        <end position="209"/>
    </location>
</feature>
<sequence length="211" mass="23504">MLNTHNIYFRYDAENEFHLPDLSLKGGQNLLILGQSGSGKTTLLNILGGLLKPINGEVIIDNTSIYKLYESKLDKFRGNNIGIVFQKPHIITALTVRENLQLAAYFAHSQSGDRIDYILNELDIGHKAQSKIQHLSEGEAQRVSIARALVNSPKIILADEPTSSLDDVNSHRVMELLMEQAGKMDAVLIVVTHDQRVKNHISNRITVGVKK</sequence>
<dbReference type="GO" id="GO:0005886">
    <property type="term" value="C:plasma membrane"/>
    <property type="evidence" value="ECO:0007669"/>
    <property type="project" value="TreeGrafter"/>
</dbReference>
<dbReference type="SMART" id="SM00382">
    <property type="entry name" value="AAA"/>
    <property type="match status" value="1"/>
</dbReference>
<dbReference type="GO" id="GO:0016887">
    <property type="term" value="F:ATP hydrolysis activity"/>
    <property type="evidence" value="ECO:0007669"/>
    <property type="project" value="InterPro"/>
</dbReference>
<accession>A0A074LKP4</accession>
<organism evidence="4 5">
    <name type="scientific">Anditalea andensis</name>
    <dbReference type="NCBI Taxonomy" id="1048983"/>
    <lineage>
        <taxon>Bacteria</taxon>
        <taxon>Pseudomonadati</taxon>
        <taxon>Bacteroidota</taxon>
        <taxon>Cytophagia</taxon>
        <taxon>Cytophagales</taxon>
        <taxon>Cytophagaceae</taxon>
        <taxon>Anditalea</taxon>
    </lineage>
</organism>
<keyword evidence="2 4" id="KW-0067">ATP-binding</keyword>
<proteinExistence type="predicted"/>
<dbReference type="eggNOG" id="COG1136">
    <property type="taxonomic scope" value="Bacteria"/>
</dbReference>
<protein>
    <submittedName>
        <fullName evidence="4">ABC transporter ATP-binding protein</fullName>
    </submittedName>
</protein>
<dbReference type="GO" id="GO:0022857">
    <property type="term" value="F:transmembrane transporter activity"/>
    <property type="evidence" value="ECO:0007669"/>
    <property type="project" value="TreeGrafter"/>
</dbReference>
<dbReference type="AlphaFoldDB" id="A0A074LKP4"/>
<evidence type="ECO:0000313" key="4">
    <source>
        <dbReference type="EMBL" id="KEO74417.1"/>
    </source>
</evidence>
<dbReference type="Proteomes" id="UP000027821">
    <property type="component" value="Unassembled WGS sequence"/>
</dbReference>
<keyword evidence="1" id="KW-0547">Nucleotide-binding</keyword>
<dbReference type="PANTHER" id="PTHR24220">
    <property type="entry name" value="IMPORT ATP-BINDING PROTEIN"/>
    <property type="match status" value="1"/>
</dbReference>
<dbReference type="GO" id="GO:0005524">
    <property type="term" value="F:ATP binding"/>
    <property type="evidence" value="ECO:0007669"/>
    <property type="project" value="UniProtKB-KW"/>
</dbReference>
<reference evidence="4 5" key="1">
    <citation type="submission" date="2014-04" db="EMBL/GenBank/DDBJ databases">
        <title>Characterization and application of a salt tolerant electro-active bacterium.</title>
        <authorList>
            <person name="Yang L."/>
            <person name="Wei S."/>
            <person name="Tay Q.X.M."/>
        </authorList>
    </citation>
    <scope>NUCLEOTIDE SEQUENCE [LARGE SCALE GENOMIC DNA]</scope>
    <source>
        <strain evidence="4 5">LY1</strain>
    </source>
</reference>
<dbReference type="PROSITE" id="PS00675">
    <property type="entry name" value="SIGMA54_INTERACT_1"/>
    <property type="match status" value="1"/>
</dbReference>
<dbReference type="Gene3D" id="3.40.50.300">
    <property type="entry name" value="P-loop containing nucleotide triphosphate hydrolases"/>
    <property type="match status" value="1"/>
</dbReference>
<dbReference type="InterPro" id="IPR015854">
    <property type="entry name" value="ABC_transpr_LolD-like"/>
</dbReference>
<dbReference type="EMBL" id="JMIH01000015">
    <property type="protein sequence ID" value="KEO74417.1"/>
    <property type="molecule type" value="Genomic_DNA"/>
</dbReference>
<dbReference type="RefSeq" id="WP_035072382.1">
    <property type="nucleotide sequence ID" value="NZ_JMIH01000015.1"/>
</dbReference>
<keyword evidence="5" id="KW-1185">Reference proteome</keyword>
<dbReference type="InterPro" id="IPR003593">
    <property type="entry name" value="AAA+_ATPase"/>
</dbReference>
<dbReference type="PROSITE" id="PS50893">
    <property type="entry name" value="ABC_TRANSPORTER_2"/>
    <property type="match status" value="1"/>
</dbReference>
<dbReference type="SUPFAM" id="SSF52540">
    <property type="entry name" value="P-loop containing nucleoside triphosphate hydrolases"/>
    <property type="match status" value="1"/>
</dbReference>
<comment type="caution">
    <text evidence="4">The sequence shown here is derived from an EMBL/GenBank/DDBJ whole genome shotgun (WGS) entry which is preliminary data.</text>
</comment>
<evidence type="ECO:0000259" key="3">
    <source>
        <dbReference type="PROSITE" id="PS50893"/>
    </source>
</evidence>
<evidence type="ECO:0000313" key="5">
    <source>
        <dbReference type="Proteomes" id="UP000027821"/>
    </source>
</evidence>
<evidence type="ECO:0000256" key="1">
    <source>
        <dbReference type="ARBA" id="ARBA00022741"/>
    </source>
</evidence>
<dbReference type="Pfam" id="PF00005">
    <property type="entry name" value="ABC_tran"/>
    <property type="match status" value="1"/>
</dbReference>
<dbReference type="InterPro" id="IPR003439">
    <property type="entry name" value="ABC_transporter-like_ATP-bd"/>
</dbReference>
<name>A0A074LKP4_9BACT</name>
<gene>
    <name evidence="4" type="ORF">EL17_06685</name>
</gene>
<evidence type="ECO:0000256" key="2">
    <source>
        <dbReference type="ARBA" id="ARBA00022840"/>
    </source>
</evidence>
<dbReference type="InterPro" id="IPR025662">
    <property type="entry name" value="Sigma_54_int_dom_ATP-bd_1"/>
</dbReference>
<dbReference type="OrthoDB" id="1114670at2"/>